<comment type="caution">
    <text evidence="2">The sequence shown here is derived from an EMBL/GenBank/DDBJ whole genome shotgun (WGS) entry which is preliminary data.</text>
</comment>
<dbReference type="Pfam" id="PF07813">
    <property type="entry name" value="LTXXQ"/>
    <property type="match status" value="1"/>
</dbReference>
<dbReference type="GO" id="GO:0042597">
    <property type="term" value="C:periplasmic space"/>
    <property type="evidence" value="ECO:0007669"/>
    <property type="project" value="InterPro"/>
</dbReference>
<feature type="chain" id="PRO_5015634404" description="Zinc resistance-associated protein" evidence="1">
    <location>
        <begin position="25"/>
        <end position="143"/>
    </location>
</feature>
<dbReference type="OrthoDB" id="5740616at2"/>
<dbReference type="Proteomes" id="UP000237222">
    <property type="component" value="Unassembled WGS sequence"/>
</dbReference>
<dbReference type="AlphaFoldDB" id="A0A2S4HHE9"/>
<evidence type="ECO:0000256" key="1">
    <source>
        <dbReference type="SAM" id="SignalP"/>
    </source>
</evidence>
<reference evidence="3 5" key="2">
    <citation type="submission" date="2018-10" db="EMBL/GenBank/DDBJ databases">
        <title>Draft genome sequence of Zhongshania sp. DSW25-10.</title>
        <authorList>
            <person name="Oh J."/>
        </authorList>
    </citation>
    <scope>NUCLEOTIDE SEQUENCE [LARGE SCALE GENOMIC DNA]</scope>
    <source>
        <strain evidence="3 5">DSW25-10</strain>
    </source>
</reference>
<feature type="signal peptide" evidence="1">
    <location>
        <begin position="1"/>
        <end position="24"/>
    </location>
</feature>
<dbReference type="EMBL" id="PQGG01000019">
    <property type="protein sequence ID" value="POP53121.1"/>
    <property type="molecule type" value="Genomic_DNA"/>
</dbReference>
<accession>A0A2S4HHE9</accession>
<reference evidence="2" key="1">
    <citation type="submission" date="2018-01" db="EMBL/GenBank/DDBJ databases">
        <authorList>
            <person name="Yu X.-D."/>
        </authorList>
    </citation>
    <scope>NUCLEOTIDE SEQUENCE</scope>
    <source>
        <strain evidence="2">ZX-21</strain>
    </source>
</reference>
<dbReference type="RefSeq" id="WP_103684063.1">
    <property type="nucleotide sequence ID" value="NZ_PQGG01000019.1"/>
</dbReference>
<keyword evidence="1" id="KW-0732">Signal</keyword>
<dbReference type="Proteomes" id="UP000274695">
    <property type="component" value="Unassembled WGS sequence"/>
</dbReference>
<sequence length="143" mass="15508">MKKFSSIVLLTAALAGFASAPVYAQDAAFGGARLETLTEQLKLTNDQQLKIKALLENYAKEAAVIRDGLIAAQESIRRVNLARLGDADVKRLSREAGRLSSEHTAALLNTQRGFYALLDKGQKQAYNKMRAEALEAAAIMNGK</sequence>
<evidence type="ECO:0008006" key="6">
    <source>
        <dbReference type="Google" id="ProtNLM"/>
    </source>
</evidence>
<dbReference type="EMBL" id="RHGB01000009">
    <property type="protein sequence ID" value="RNL63912.1"/>
    <property type="molecule type" value="Genomic_DNA"/>
</dbReference>
<organism evidence="2 4">
    <name type="scientific">Zhongshania marina</name>
    <dbReference type="NCBI Taxonomy" id="2304603"/>
    <lineage>
        <taxon>Bacteria</taxon>
        <taxon>Pseudomonadati</taxon>
        <taxon>Pseudomonadota</taxon>
        <taxon>Gammaproteobacteria</taxon>
        <taxon>Cellvibrionales</taxon>
        <taxon>Spongiibacteraceae</taxon>
        <taxon>Zhongshania</taxon>
    </lineage>
</organism>
<protein>
    <recommendedName>
        <fullName evidence="6">Zinc resistance-associated protein</fullName>
    </recommendedName>
</protein>
<evidence type="ECO:0000313" key="2">
    <source>
        <dbReference type="EMBL" id="POP53121.1"/>
    </source>
</evidence>
<keyword evidence="5" id="KW-1185">Reference proteome</keyword>
<gene>
    <name evidence="2" type="ORF">C0068_08505</name>
    <name evidence="3" type="ORF">D0911_09225</name>
</gene>
<evidence type="ECO:0000313" key="3">
    <source>
        <dbReference type="EMBL" id="RNL63912.1"/>
    </source>
</evidence>
<proteinExistence type="predicted"/>
<dbReference type="InterPro" id="IPR012899">
    <property type="entry name" value="LTXXQ"/>
</dbReference>
<dbReference type="Gene3D" id="1.20.120.1490">
    <property type="match status" value="1"/>
</dbReference>
<evidence type="ECO:0000313" key="4">
    <source>
        <dbReference type="Proteomes" id="UP000237222"/>
    </source>
</evidence>
<evidence type="ECO:0000313" key="5">
    <source>
        <dbReference type="Proteomes" id="UP000274695"/>
    </source>
</evidence>
<name>A0A2S4HHE9_9GAMM</name>